<evidence type="ECO:0000256" key="3">
    <source>
        <dbReference type="ARBA" id="ARBA00023274"/>
    </source>
</evidence>
<feature type="domain" description="S1 motif" evidence="5">
    <location>
        <begin position="308"/>
        <end position="369"/>
    </location>
</feature>
<comment type="similarity">
    <text evidence="1">Belongs to the bacterial ribosomal protein bS1 family.</text>
</comment>
<dbReference type="EMBL" id="MEVK01000028">
    <property type="protein sequence ID" value="OGC58897.1"/>
    <property type="molecule type" value="Genomic_DNA"/>
</dbReference>
<feature type="domain" description="S1 motif" evidence="5">
    <location>
        <begin position="35"/>
        <end position="102"/>
    </location>
</feature>
<dbReference type="PRINTS" id="PR00681">
    <property type="entry name" value="RIBOSOMALS1"/>
</dbReference>
<feature type="region of interest" description="Disordered" evidence="4">
    <location>
        <begin position="1"/>
        <end position="20"/>
    </location>
</feature>
<dbReference type="SMART" id="SM00316">
    <property type="entry name" value="S1"/>
    <property type="match status" value="4"/>
</dbReference>
<dbReference type="InterPro" id="IPR050437">
    <property type="entry name" value="Ribos_protein_bS1-like"/>
</dbReference>
<dbReference type="PANTHER" id="PTHR10724:SF7">
    <property type="entry name" value="SMALL RIBOSOMAL SUBUNIT PROTEIN BS1C"/>
    <property type="match status" value="1"/>
</dbReference>
<feature type="compositionally biased region" description="Basic and acidic residues" evidence="4">
    <location>
        <begin position="1"/>
        <end position="10"/>
    </location>
</feature>
<organism evidence="6 7">
    <name type="scientific">candidate division WWE3 bacterium RIFCSPLOWO2_01_FULL_42_11</name>
    <dbReference type="NCBI Taxonomy" id="1802627"/>
    <lineage>
        <taxon>Bacteria</taxon>
        <taxon>Katanobacteria</taxon>
    </lineage>
</organism>
<dbReference type="CDD" id="cd04465">
    <property type="entry name" value="S1_RPS1_repeat_ec2_hs2"/>
    <property type="match status" value="1"/>
</dbReference>
<dbReference type="FunFam" id="2.40.50.140:FF:000051">
    <property type="entry name" value="RNA-binding transcriptional accessory protein"/>
    <property type="match status" value="1"/>
</dbReference>
<evidence type="ECO:0000259" key="5">
    <source>
        <dbReference type="PROSITE" id="PS50126"/>
    </source>
</evidence>
<evidence type="ECO:0000313" key="7">
    <source>
        <dbReference type="Proteomes" id="UP000178964"/>
    </source>
</evidence>
<dbReference type="CDD" id="cd05688">
    <property type="entry name" value="S1_RPS1_repeat_ec3"/>
    <property type="match status" value="1"/>
</dbReference>
<dbReference type="PROSITE" id="PS50126">
    <property type="entry name" value="S1"/>
    <property type="match status" value="4"/>
</dbReference>
<reference evidence="6 7" key="1">
    <citation type="journal article" date="2016" name="Nat. Commun.">
        <title>Thousands of microbial genomes shed light on interconnected biogeochemical processes in an aquifer system.</title>
        <authorList>
            <person name="Anantharaman K."/>
            <person name="Brown C.T."/>
            <person name="Hug L.A."/>
            <person name="Sharon I."/>
            <person name="Castelle C.J."/>
            <person name="Probst A.J."/>
            <person name="Thomas B.C."/>
            <person name="Singh A."/>
            <person name="Wilkins M.J."/>
            <person name="Karaoz U."/>
            <person name="Brodie E.L."/>
            <person name="Williams K.H."/>
            <person name="Hubbard S.S."/>
            <person name="Banfield J.F."/>
        </authorList>
    </citation>
    <scope>NUCLEOTIDE SEQUENCE [LARGE SCALE GENOMIC DNA]</scope>
</reference>
<name>A0A1F4VNX0_UNCKA</name>
<feature type="compositionally biased region" description="Basic and acidic residues" evidence="4">
    <location>
        <begin position="371"/>
        <end position="381"/>
    </location>
</feature>
<dbReference type="Pfam" id="PF00575">
    <property type="entry name" value="S1"/>
    <property type="match status" value="4"/>
</dbReference>
<dbReference type="GO" id="GO:0003735">
    <property type="term" value="F:structural constituent of ribosome"/>
    <property type="evidence" value="ECO:0007669"/>
    <property type="project" value="TreeGrafter"/>
</dbReference>
<dbReference type="AlphaFoldDB" id="A0A1F4VNX0"/>
<evidence type="ECO:0000256" key="4">
    <source>
        <dbReference type="SAM" id="MobiDB-lite"/>
    </source>
</evidence>
<dbReference type="GO" id="GO:0003729">
    <property type="term" value="F:mRNA binding"/>
    <property type="evidence" value="ECO:0007669"/>
    <property type="project" value="UniProtKB-ARBA"/>
</dbReference>
<dbReference type="GO" id="GO:0006412">
    <property type="term" value="P:translation"/>
    <property type="evidence" value="ECO:0007669"/>
    <property type="project" value="TreeGrafter"/>
</dbReference>
<dbReference type="InterPro" id="IPR035104">
    <property type="entry name" value="Ribosomal_protein_S1-like"/>
</dbReference>
<proteinExistence type="inferred from homology"/>
<keyword evidence="3" id="KW-0687">Ribonucleoprotein</keyword>
<keyword evidence="2" id="KW-0689">Ribosomal protein</keyword>
<sequence>MPVDKKEKIDPTSPGSAMNDLLSRPEWEIRSFRYGDIVEGIVVSKSKNELLVDIGGKSEGMVTDKELEDSFDTFRSLKVGDPVLCFVLHAEDEQGYVVLSLRRAEAEKIWMELKRSMTDEIPMDVKVLDFNKGGLLVELGAIRGFIPVSHIDRVHFPDNSGRGDQGFRGGRDDTLSSMVGMNLQAVVIELDRRENRLIMSEKLAHAGKSRGEQREAMDKMKVGDVLTGTVTAVLPFGIFVDLKGIEGLVHISELSWGKVSDPQEHFEKGQEVQVKVTEIDLENNKVSLSIKDLLDDPWKESHGRYSVGETAKGLVTKITPYGAFIRLEEGMDGLIHISETTGPLVEGETITAKIISFDPEQRKLGLSMKQMDQELKTENPKPKTAKAAKKQTAKEKTESATEAEVEV</sequence>
<comment type="caution">
    <text evidence="6">The sequence shown here is derived from an EMBL/GenBank/DDBJ whole genome shotgun (WGS) entry which is preliminary data.</text>
</comment>
<gene>
    <name evidence="6" type="ORF">A3A70_00310</name>
</gene>
<dbReference type="CDD" id="cd05687">
    <property type="entry name" value="S1_RPS1_repeat_ec1_hs1"/>
    <property type="match status" value="1"/>
</dbReference>
<dbReference type="InterPro" id="IPR012340">
    <property type="entry name" value="NA-bd_OB-fold"/>
</dbReference>
<dbReference type="Gene3D" id="2.40.50.140">
    <property type="entry name" value="Nucleic acid-binding proteins"/>
    <property type="match status" value="4"/>
</dbReference>
<dbReference type="STRING" id="1802627.A3A70_00310"/>
<feature type="domain" description="S1 motif" evidence="5">
    <location>
        <begin position="119"/>
        <end position="202"/>
    </location>
</feature>
<dbReference type="GO" id="GO:0005840">
    <property type="term" value="C:ribosome"/>
    <property type="evidence" value="ECO:0007669"/>
    <property type="project" value="UniProtKB-KW"/>
</dbReference>
<evidence type="ECO:0000313" key="6">
    <source>
        <dbReference type="EMBL" id="OGC58897.1"/>
    </source>
</evidence>
<feature type="domain" description="S1 motif" evidence="5">
    <location>
        <begin position="223"/>
        <end position="291"/>
    </location>
</feature>
<protein>
    <recommendedName>
        <fullName evidence="5">S1 motif domain-containing protein</fullName>
    </recommendedName>
</protein>
<dbReference type="SUPFAM" id="SSF50249">
    <property type="entry name" value="Nucleic acid-binding proteins"/>
    <property type="match status" value="4"/>
</dbReference>
<feature type="region of interest" description="Disordered" evidence="4">
    <location>
        <begin position="366"/>
        <end position="407"/>
    </location>
</feature>
<dbReference type="GO" id="GO:1990904">
    <property type="term" value="C:ribonucleoprotein complex"/>
    <property type="evidence" value="ECO:0007669"/>
    <property type="project" value="UniProtKB-KW"/>
</dbReference>
<dbReference type="GO" id="GO:0005737">
    <property type="term" value="C:cytoplasm"/>
    <property type="evidence" value="ECO:0007669"/>
    <property type="project" value="UniProtKB-ARBA"/>
</dbReference>
<dbReference type="InterPro" id="IPR003029">
    <property type="entry name" value="S1_domain"/>
</dbReference>
<dbReference type="PANTHER" id="PTHR10724">
    <property type="entry name" value="30S RIBOSOMAL PROTEIN S1"/>
    <property type="match status" value="1"/>
</dbReference>
<accession>A0A1F4VNX0</accession>
<dbReference type="Proteomes" id="UP000178964">
    <property type="component" value="Unassembled WGS sequence"/>
</dbReference>
<evidence type="ECO:0000256" key="1">
    <source>
        <dbReference type="ARBA" id="ARBA00006767"/>
    </source>
</evidence>
<evidence type="ECO:0000256" key="2">
    <source>
        <dbReference type="ARBA" id="ARBA00022980"/>
    </source>
</evidence>